<evidence type="ECO:0000256" key="5">
    <source>
        <dbReference type="ARBA" id="ARBA00022989"/>
    </source>
</evidence>
<comment type="subcellular location">
    <subcellularLocation>
        <location evidence="1">Membrane</location>
        <topology evidence="1">Multi-pass membrane protein</topology>
    </subcellularLocation>
</comment>
<dbReference type="RefSeq" id="WP_317224842.1">
    <property type="nucleotide sequence ID" value="NZ_JAWJEJ010000001.1"/>
</dbReference>
<feature type="transmembrane region" description="Helical" evidence="7">
    <location>
        <begin position="444"/>
        <end position="462"/>
    </location>
</feature>
<keyword evidence="4" id="KW-0677">Repeat</keyword>
<accession>A0ABU3Y2J6</accession>
<dbReference type="Pfam" id="PF03600">
    <property type="entry name" value="CitMHS"/>
    <property type="match status" value="1"/>
</dbReference>
<dbReference type="SUPFAM" id="SSF116726">
    <property type="entry name" value="TrkA C-terminal domain-like"/>
    <property type="match status" value="2"/>
</dbReference>
<feature type="domain" description="RCK C-terminal" evidence="8">
    <location>
        <begin position="296"/>
        <end position="382"/>
    </location>
</feature>
<evidence type="ECO:0000256" key="6">
    <source>
        <dbReference type="ARBA" id="ARBA00023136"/>
    </source>
</evidence>
<dbReference type="InterPro" id="IPR051679">
    <property type="entry name" value="DASS-Related_Transporters"/>
</dbReference>
<evidence type="ECO:0000256" key="7">
    <source>
        <dbReference type="SAM" id="Phobius"/>
    </source>
</evidence>
<name>A0ABU3Y2J6_9SPHN</name>
<keyword evidence="6 7" id="KW-0472">Membrane</keyword>
<sequence>MTLPQILSVSVLTGMMLLFVWGRFRYDLVAIMALLAALAVGIVKPKDAFTGFSDDIVIIVGSALVLSGAVQRSGVIEGAMLVLQRRVRRIRSQLLLLCASVGFASALVKNIGALAMMMPVAFQMAKRSNAGPAVFLMPMAFASLLGGLITLIGTSPNIIVSRVREEMTGQPFGMFDYAPVGLGLTLIGLVFLRFGYRLLPRDRRAAATLGEAMDIQDYVTEAEIPGGSPAIDETVAEFRARHDDDVTVTMIVRDGIRSTPFPDTILKPDDLLILAGAPDALERVIAADGLELEGQHREQPEGSGREVGVLEAVIGTESPLIGRTAGRLGLHERFGVNLIAVSRQGERLARRLANIELAAGDVVVLQGPLELLFERLGELGCLPLAERTLRLGSARKGLLPLAILGVAMLATATGLVPVAVAFFAAAALTVLSGALPVREAYDHIEWPILVMLGALIPVSDTLRSTGTTVLIGDWLSQVAASLPPWGAVALILAAAMAVTPFLNNAATVLVMAPIAATFATELGYRPEAFLMATAVGAGCDFLTPIGHQCNTLVMGPGGYRFSDYARLGAPLSLIVLVVGTPLILWVWPV</sequence>
<evidence type="ECO:0000259" key="8">
    <source>
        <dbReference type="PROSITE" id="PS51202"/>
    </source>
</evidence>
<dbReference type="Gene3D" id="3.30.70.1450">
    <property type="entry name" value="Regulator of K+ conductance, C-terminal domain"/>
    <property type="match status" value="2"/>
</dbReference>
<comment type="caution">
    <text evidence="9">The sequence shown here is derived from an EMBL/GenBank/DDBJ whole genome shotgun (WGS) entry which is preliminary data.</text>
</comment>
<feature type="transmembrane region" description="Helical" evidence="7">
    <location>
        <begin position="174"/>
        <end position="194"/>
    </location>
</feature>
<reference evidence="9 10" key="1">
    <citation type="submission" date="2023-10" db="EMBL/GenBank/DDBJ databases">
        <title>Sphingomonas sp. HF-S4 16S ribosomal RNA gene Genome sequencing and assembly.</title>
        <authorList>
            <person name="Lee H."/>
        </authorList>
    </citation>
    <scope>NUCLEOTIDE SEQUENCE [LARGE SCALE GENOMIC DNA]</scope>
    <source>
        <strain evidence="9 10">HF-S4</strain>
    </source>
</reference>
<feature type="transmembrane region" description="Helical" evidence="7">
    <location>
        <begin position="397"/>
        <end position="424"/>
    </location>
</feature>
<protein>
    <submittedName>
        <fullName evidence="9">SLC13 family permease</fullName>
    </submittedName>
</protein>
<feature type="transmembrane region" description="Helical" evidence="7">
    <location>
        <begin position="567"/>
        <end position="587"/>
    </location>
</feature>
<dbReference type="Proteomes" id="UP001273531">
    <property type="component" value="Unassembled WGS sequence"/>
</dbReference>
<evidence type="ECO:0000256" key="4">
    <source>
        <dbReference type="ARBA" id="ARBA00022737"/>
    </source>
</evidence>
<dbReference type="Pfam" id="PF02080">
    <property type="entry name" value="TrkA_C"/>
    <property type="match status" value="2"/>
</dbReference>
<keyword evidence="2" id="KW-0813">Transport</keyword>
<dbReference type="CDD" id="cd01115">
    <property type="entry name" value="SLC13_permease"/>
    <property type="match status" value="1"/>
</dbReference>
<dbReference type="EMBL" id="JAWJEJ010000001">
    <property type="protein sequence ID" value="MDV3455626.1"/>
    <property type="molecule type" value="Genomic_DNA"/>
</dbReference>
<dbReference type="PANTHER" id="PTHR43652">
    <property type="entry name" value="BASIC AMINO ACID ANTIPORTER YFCC-RELATED"/>
    <property type="match status" value="1"/>
</dbReference>
<keyword evidence="10" id="KW-1185">Reference proteome</keyword>
<dbReference type="PROSITE" id="PS51202">
    <property type="entry name" value="RCK_C"/>
    <property type="match status" value="2"/>
</dbReference>
<feature type="transmembrane region" description="Helical" evidence="7">
    <location>
        <begin position="474"/>
        <end position="499"/>
    </location>
</feature>
<evidence type="ECO:0000256" key="2">
    <source>
        <dbReference type="ARBA" id="ARBA00022448"/>
    </source>
</evidence>
<feature type="transmembrane region" description="Helical" evidence="7">
    <location>
        <begin position="94"/>
        <end position="122"/>
    </location>
</feature>
<gene>
    <name evidence="9" type="ORF">RZN05_01415</name>
</gene>
<organism evidence="9 10">
    <name type="scientific">Sphingomonas agrestis</name>
    <dbReference type="NCBI Taxonomy" id="3080540"/>
    <lineage>
        <taxon>Bacteria</taxon>
        <taxon>Pseudomonadati</taxon>
        <taxon>Pseudomonadota</taxon>
        <taxon>Alphaproteobacteria</taxon>
        <taxon>Sphingomonadales</taxon>
        <taxon>Sphingomonadaceae</taxon>
        <taxon>Sphingomonas</taxon>
    </lineage>
</organism>
<feature type="domain" description="RCK C-terminal" evidence="8">
    <location>
        <begin position="204"/>
        <end position="290"/>
    </location>
</feature>
<dbReference type="InterPro" id="IPR036721">
    <property type="entry name" value="RCK_C_sf"/>
</dbReference>
<feature type="transmembrane region" description="Helical" evidence="7">
    <location>
        <begin position="24"/>
        <end position="43"/>
    </location>
</feature>
<keyword evidence="3 7" id="KW-0812">Transmembrane</keyword>
<evidence type="ECO:0000256" key="3">
    <source>
        <dbReference type="ARBA" id="ARBA00022692"/>
    </source>
</evidence>
<dbReference type="InterPro" id="IPR004680">
    <property type="entry name" value="Cit_transptr-like_dom"/>
</dbReference>
<proteinExistence type="predicted"/>
<dbReference type="PANTHER" id="PTHR43652:SF2">
    <property type="entry name" value="BASIC AMINO ACID ANTIPORTER YFCC-RELATED"/>
    <property type="match status" value="1"/>
</dbReference>
<evidence type="ECO:0000256" key="1">
    <source>
        <dbReference type="ARBA" id="ARBA00004141"/>
    </source>
</evidence>
<dbReference type="InterPro" id="IPR006037">
    <property type="entry name" value="RCK_C"/>
</dbReference>
<feature type="transmembrane region" description="Helical" evidence="7">
    <location>
        <begin position="134"/>
        <end position="154"/>
    </location>
</feature>
<feature type="transmembrane region" description="Helical" evidence="7">
    <location>
        <begin position="55"/>
        <end position="74"/>
    </location>
</feature>
<evidence type="ECO:0000313" key="9">
    <source>
        <dbReference type="EMBL" id="MDV3455626.1"/>
    </source>
</evidence>
<keyword evidence="5 7" id="KW-1133">Transmembrane helix</keyword>
<evidence type="ECO:0000313" key="10">
    <source>
        <dbReference type="Proteomes" id="UP001273531"/>
    </source>
</evidence>